<accession>A0A4E0QWY7</accession>
<feature type="domain" description="Polymerase nucleotidyl transferase" evidence="1">
    <location>
        <begin position="19"/>
        <end position="93"/>
    </location>
</feature>
<dbReference type="InterPro" id="IPR043519">
    <property type="entry name" value="NT_sf"/>
</dbReference>
<dbReference type="Pfam" id="PF01909">
    <property type="entry name" value="NTP_transf_2"/>
    <property type="match status" value="1"/>
</dbReference>
<dbReference type="GO" id="GO:0016779">
    <property type="term" value="F:nucleotidyltransferase activity"/>
    <property type="evidence" value="ECO:0007669"/>
    <property type="project" value="InterPro"/>
</dbReference>
<dbReference type="Gene3D" id="3.30.460.10">
    <property type="entry name" value="Beta Polymerase, domain 2"/>
    <property type="match status" value="1"/>
</dbReference>
<evidence type="ECO:0000259" key="1">
    <source>
        <dbReference type="Pfam" id="PF01909"/>
    </source>
</evidence>
<proteinExistence type="predicted"/>
<protein>
    <recommendedName>
        <fullName evidence="1">Polymerase nucleotidyl transferase domain-containing protein</fullName>
    </recommendedName>
</protein>
<sequence>MRLTQQEIQIIKTSVHEVMGENARVWLFGSRVDDSKRGGDIDLFVEADLYEPRDRVLKTAQLWVKLQLRLGEQRIDIILAATQFEKPKLIEQVARKTGRRL</sequence>
<dbReference type="AlphaFoldDB" id="A0A4E0QWY7"/>
<dbReference type="SUPFAM" id="SSF81301">
    <property type="entry name" value="Nucleotidyltransferase"/>
    <property type="match status" value="1"/>
</dbReference>
<dbReference type="Proteomes" id="UP000030428">
    <property type="component" value="Unassembled WGS sequence"/>
</dbReference>
<gene>
    <name evidence="2" type="ORF">PN36_33415</name>
</gene>
<organism evidence="2 3">
    <name type="scientific">Candidatus Thiomargarita nelsonii</name>
    <dbReference type="NCBI Taxonomy" id="1003181"/>
    <lineage>
        <taxon>Bacteria</taxon>
        <taxon>Pseudomonadati</taxon>
        <taxon>Pseudomonadota</taxon>
        <taxon>Gammaproteobacteria</taxon>
        <taxon>Thiotrichales</taxon>
        <taxon>Thiotrichaceae</taxon>
        <taxon>Thiomargarita</taxon>
    </lineage>
</organism>
<name>A0A4E0QWY7_9GAMM</name>
<dbReference type="InterPro" id="IPR002934">
    <property type="entry name" value="Polymerase_NTP_transf_dom"/>
</dbReference>
<evidence type="ECO:0000313" key="3">
    <source>
        <dbReference type="Proteomes" id="UP000030428"/>
    </source>
</evidence>
<comment type="caution">
    <text evidence="2">The sequence shown here is derived from an EMBL/GenBank/DDBJ whole genome shotgun (WGS) entry which is preliminary data.</text>
</comment>
<reference evidence="2 3" key="1">
    <citation type="journal article" date="2016" name="Front. Microbiol.">
        <title>Single-Cell (Meta-)Genomics of a Dimorphic Candidatus Thiomargarita nelsonii Reveals Genomic Plasticity.</title>
        <authorList>
            <person name="Flood B.E."/>
            <person name="Fliss P."/>
            <person name="Jones D.S."/>
            <person name="Dick G.J."/>
            <person name="Jain S."/>
            <person name="Kaster A.K."/>
            <person name="Winkel M."/>
            <person name="Mussmann M."/>
            <person name="Bailey J."/>
        </authorList>
    </citation>
    <scope>NUCLEOTIDE SEQUENCE [LARGE SCALE GENOMIC DNA]</scope>
    <source>
        <strain evidence="2">Hydrate Ridge</strain>
    </source>
</reference>
<evidence type="ECO:0000313" key="2">
    <source>
        <dbReference type="EMBL" id="TGN99801.1"/>
    </source>
</evidence>
<dbReference type="EMBL" id="JSZA02000346">
    <property type="protein sequence ID" value="TGN99801.1"/>
    <property type="molecule type" value="Genomic_DNA"/>
</dbReference>
<keyword evidence="3" id="KW-1185">Reference proteome</keyword>